<name>A0ABN8YLW5_RANTA</name>
<feature type="compositionally biased region" description="Low complexity" evidence="1">
    <location>
        <begin position="43"/>
        <end position="59"/>
    </location>
</feature>
<feature type="region of interest" description="Disordered" evidence="1">
    <location>
        <begin position="24"/>
        <end position="283"/>
    </location>
</feature>
<dbReference type="EMBL" id="OX459957">
    <property type="protein sequence ID" value="CAI9162557.1"/>
    <property type="molecule type" value="Genomic_DNA"/>
</dbReference>
<dbReference type="Proteomes" id="UP001176941">
    <property type="component" value="Chromosome 21"/>
</dbReference>
<evidence type="ECO:0000313" key="3">
    <source>
        <dbReference type="Proteomes" id="UP001176941"/>
    </source>
</evidence>
<evidence type="ECO:0008006" key="4">
    <source>
        <dbReference type="Google" id="ProtNLM"/>
    </source>
</evidence>
<sequence length="422" mass="43611">MLSGPLGPLRGTCHATPRDLRRALGPVPCGAHPRPAVTELQSRRGASAARGSASPTRGSPLPCLSATQPHPDIPTIRLPWSSRSFPCLPPPPPPPARADPGSGPLGPRAPARWDAGTSRSGTSRGPRPALALLLEPSAGAAGRLRAPCPRRGQEDRATGSAAPRGSHPRLDNRDGWPARSGGAARIPGRNTPGSAGPGLASRRPPSAEPRAAGPARPHAPRSEPAPGAVPAAHPRPAGPHGGSRPCPPHILTPPRAGPRSRLRSGPGPCRDGQAPASSGTDPAAHRPALVRAHRAAGAAVGRGGHGYLEPVYQLLSAGKLPIAQVAWAHFRFPVGLLQSPDPLPPSHSWSESCKTAESMEERLPAARTVMPGAPHPSHRCPSTAQRVAYGLHAPSSAQSYPPPPCHHLGHRYVCNASHDKTL</sequence>
<protein>
    <recommendedName>
        <fullName evidence="4">Basic proline-rich protein-like</fullName>
    </recommendedName>
</protein>
<gene>
    <name evidence="2" type="ORF">MRATA1EN1_LOCUS11519</name>
</gene>
<proteinExistence type="predicted"/>
<evidence type="ECO:0000313" key="2">
    <source>
        <dbReference type="EMBL" id="CAI9162557.1"/>
    </source>
</evidence>
<keyword evidence="3" id="KW-1185">Reference proteome</keyword>
<accession>A0ABN8YLW5</accession>
<organism evidence="2 3">
    <name type="scientific">Rangifer tarandus platyrhynchus</name>
    <name type="common">Svalbard reindeer</name>
    <dbReference type="NCBI Taxonomy" id="3082113"/>
    <lineage>
        <taxon>Eukaryota</taxon>
        <taxon>Metazoa</taxon>
        <taxon>Chordata</taxon>
        <taxon>Craniata</taxon>
        <taxon>Vertebrata</taxon>
        <taxon>Euteleostomi</taxon>
        <taxon>Mammalia</taxon>
        <taxon>Eutheria</taxon>
        <taxon>Laurasiatheria</taxon>
        <taxon>Artiodactyla</taxon>
        <taxon>Ruminantia</taxon>
        <taxon>Pecora</taxon>
        <taxon>Cervidae</taxon>
        <taxon>Odocoileinae</taxon>
        <taxon>Rangifer</taxon>
    </lineage>
</organism>
<reference evidence="2" key="1">
    <citation type="submission" date="2023-04" db="EMBL/GenBank/DDBJ databases">
        <authorList>
            <consortium name="ELIXIR-Norway"/>
        </authorList>
    </citation>
    <scope>NUCLEOTIDE SEQUENCE [LARGE SCALE GENOMIC DNA]</scope>
</reference>
<feature type="compositionally biased region" description="Pro residues" evidence="1">
    <location>
        <begin position="87"/>
        <end position="97"/>
    </location>
</feature>
<evidence type="ECO:0000256" key="1">
    <source>
        <dbReference type="SAM" id="MobiDB-lite"/>
    </source>
</evidence>
<feature type="compositionally biased region" description="Low complexity" evidence="1">
    <location>
        <begin position="200"/>
        <end position="235"/>
    </location>
</feature>